<dbReference type="RefSeq" id="WP_007783280.1">
    <property type="nucleotide sequence ID" value="NZ_CM001441.1"/>
</dbReference>
<dbReference type="Proteomes" id="UP000005104">
    <property type="component" value="Chromosome"/>
</dbReference>
<sequence>MKEIVFLVEEPSMKELLKAILPKVIPDNVSYTIIHHEGKQDLEKSIPKKLCAFRQPETRFVVLIDQDSNDCIVLKKRLLELCQVGGRENCLVRIVCHELESWFLGDLAAVGKAYNQTSLARRQREAKYRQPDRLSNPAQVLKLLVPEYQKISGARAVSNYMKLSENESHSFAVFLKGLQKVIGD</sequence>
<name>H5Y401_9FIRM</name>
<dbReference type="AlphaFoldDB" id="H5Y401"/>
<dbReference type="Pfam" id="PF14103">
    <property type="entry name" value="DUF4276"/>
    <property type="match status" value="1"/>
</dbReference>
<dbReference type="STRING" id="768710.DesyoDRAFT_2464"/>
<dbReference type="eggNOG" id="ENOG502ZYZ6">
    <property type="taxonomic scope" value="Bacteria"/>
</dbReference>
<evidence type="ECO:0000313" key="2">
    <source>
        <dbReference type="Proteomes" id="UP000005104"/>
    </source>
</evidence>
<dbReference type="EMBL" id="CM001441">
    <property type="protein sequence ID" value="EHQ89539.1"/>
    <property type="molecule type" value="Genomic_DNA"/>
</dbReference>
<accession>H5Y401</accession>
<keyword evidence="2" id="KW-1185">Reference proteome</keyword>
<proteinExistence type="predicted"/>
<dbReference type="OrthoDB" id="283783at2"/>
<reference evidence="1 2" key="1">
    <citation type="submission" date="2011-11" db="EMBL/GenBank/DDBJ databases">
        <title>The Noncontiguous Finished genome of Desulfosporosinus youngiae DSM 17734.</title>
        <authorList>
            <consortium name="US DOE Joint Genome Institute (JGI-PGF)"/>
            <person name="Lucas S."/>
            <person name="Han J."/>
            <person name="Lapidus A."/>
            <person name="Cheng J.-F."/>
            <person name="Goodwin L."/>
            <person name="Pitluck S."/>
            <person name="Peters L."/>
            <person name="Ovchinnikova G."/>
            <person name="Lu M."/>
            <person name="Land M.L."/>
            <person name="Hauser L."/>
            <person name="Pester M."/>
            <person name="Spring S."/>
            <person name="Ollivier B."/>
            <person name="Rattei T."/>
            <person name="Klenk H.-P."/>
            <person name="Wagner M."/>
            <person name="Loy A."/>
            <person name="Woyke T.J."/>
        </authorList>
    </citation>
    <scope>NUCLEOTIDE SEQUENCE [LARGE SCALE GENOMIC DNA]</scope>
    <source>
        <strain evidence="1 2">DSM 17734</strain>
    </source>
</reference>
<organism evidence="1 2">
    <name type="scientific">Desulfosporosinus youngiae DSM 17734</name>
    <dbReference type="NCBI Taxonomy" id="768710"/>
    <lineage>
        <taxon>Bacteria</taxon>
        <taxon>Bacillati</taxon>
        <taxon>Bacillota</taxon>
        <taxon>Clostridia</taxon>
        <taxon>Eubacteriales</taxon>
        <taxon>Desulfitobacteriaceae</taxon>
        <taxon>Desulfosporosinus</taxon>
    </lineage>
</organism>
<gene>
    <name evidence="1" type="ORF">DesyoDRAFT_2464</name>
</gene>
<evidence type="ECO:0008006" key="3">
    <source>
        <dbReference type="Google" id="ProtNLM"/>
    </source>
</evidence>
<dbReference type="InterPro" id="IPR025455">
    <property type="entry name" value="DUF4276"/>
</dbReference>
<protein>
    <recommendedName>
        <fullName evidence="3">DUF4276 domain-containing protein</fullName>
    </recommendedName>
</protein>
<evidence type="ECO:0000313" key="1">
    <source>
        <dbReference type="EMBL" id="EHQ89539.1"/>
    </source>
</evidence>
<dbReference type="HOGENOM" id="CLU_109798_1_0_9"/>